<dbReference type="InterPro" id="IPR012675">
    <property type="entry name" value="Beta-grasp_dom_sf"/>
</dbReference>
<dbReference type="GO" id="GO:0051537">
    <property type="term" value="F:2 iron, 2 sulfur cluster binding"/>
    <property type="evidence" value="ECO:0007669"/>
    <property type="project" value="UniProtKB-KW"/>
</dbReference>
<dbReference type="Proteomes" id="UP000481252">
    <property type="component" value="Unassembled WGS sequence"/>
</dbReference>
<evidence type="ECO:0000313" key="8">
    <source>
        <dbReference type="Proteomes" id="UP000481252"/>
    </source>
</evidence>
<proteinExistence type="predicted"/>
<dbReference type="Gene3D" id="3.10.20.30">
    <property type="match status" value="1"/>
</dbReference>
<dbReference type="PANTHER" id="PTHR44379">
    <property type="entry name" value="OXIDOREDUCTASE WITH IRON-SULFUR SUBUNIT"/>
    <property type="match status" value="1"/>
</dbReference>
<dbReference type="InterPro" id="IPR051452">
    <property type="entry name" value="Diverse_Oxidoreductases"/>
</dbReference>
<dbReference type="Gene3D" id="1.10.150.120">
    <property type="entry name" value="[2Fe-2S]-binding domain"/>
    <property type="match status" value="1"/>
</dbReference>
<evidence type="ECO:0000256" key="4">
    <source>
        <dbReference type="ARBA" id="ARBA00023004"/>
    </source>
</evidence>
<keyword evidence="5" id="KW-0411">Iron-sulfur</keyword>
<keyword evidence="1" id="KW-0001">2Fe-2S</keyword>
<dbReference type="InterPro" id="IPR001041">
    <property type="entry name" value="2Fe-2S_ferredoxin-type"/>
</dbReference>
<dbReference type="EMBL" id="JAAKZG010000008">
    <property type="protein sequence ID" value="NGN43236.1"/>
    <property type="molecule type" value="Genomic_DNA"/>
</dbReference>
<dbReference type="RefSeq" id="WP_165119591.1">
    <property type="nucleotide sequence ID" value="NZ_JAAKZG010000008.1"/>
</dbReference>
<dbReference type="Pfam" id="PF00111">
    <property type="entry name" value="Fer2"/>
    <property type="match status" value="1"/>
</dbReference>
<dbReference type="GO" id="GO:0046872">
    <property type="term" value="F:metal ion binding"/>
    <property type="evidence" value="ECO:0007669"/>
    <property type="project" value="UniProtKB-KW"/>
</dbReference>
<keyword evidence="4" id="KW-0408">Iron</keyword>
<evidence type="ECO:0000256" key="5">
    <source>
        <dbReference type="ARBA" id="ARBA00023014"/>
    </source>
</evidence>
<dbReference type="PANTHER" id="PTHR44379:SF8">
    <property type="entry name" value="XANTHINE DEHYDROGENASE IRON-SULFUR-BINDING SUBUNIT XDHC-RELATED"/>
    <property type="match status" value="1"/>
</dbReference>
<gene>
    <name evidence="7" type="ORF">G6N74_19380</name>
</gene>
<dbReference type="PROSITE" id="PS51085">
    <property type="entry name" value="2FE2S_FER_2"/>
    <property type="match status" value="1"/>
</dbReference>
<reference evidence="7 8" key="1">
    <citation type="submission" date="2020-02" db="EMBL/GenBank/DDBJ databases">
        <title>Genome sequence of the type strain CGMCC 1.15528 of Mesorhizobium zhangyense.</title>
        <authorList>
            <person name="Gao J."/>
            <person name="Sun J."/>
        </authorList>
    </citation>
    <scope>NUCLEOTIDE SEQUENCE [LARGE SCALE GENOMIC DNA]</scope>
    <source>
        <strain evidence="7 8">CGMCC 1.15528</strain>
    </source>
</reference>
<dbReference type="AlphaFoldDB" id="A0A7C9R9J3"/>
<evidence type="ECO:0000313" key="7">
    <source>
        <dbReference type="EMBL" id="NGN43236.1"/>
    </source>
</evidence>
<dbReference type="SUPFAM" id="SSF54292">
    <property type="entry name" value="2Fe-2S ferredoxin-like"/>
    <property type="match status" value="1"/>
</dbReference>
<evidence type="ECO:0000256" key="3">
    <source>
        <dbReference type="ARBA" id="ARBA00023002"/>
    </source>
</evidence>
<evidence type="ECO:0000256" key="2">
    <source>
        <dbReference type="ARBA" id="ARBA00022723"/>
    </source>
</evidence>
<protein>
    <submittedName>
        <fullName evidence="7">(2Fe-2S)-binding protein</fullName>
    </submittedName>
</protein>
<keyword evidence="2" id="KW-0479">Metal-binding</keyword>
<feature type="domain" description="2Fe-2S ferredoxin-type" evidence="6">
    <location>
        <begin position="4"/>
        <end position="80"/>
    </location>
</feature>
<dbReference type="InterPro" id="IPR002888">
    <property type="entry name" value="2Fe-2S-bd"/>
</dbReference>
<dbReference type="SUPFAM" id="SSF47741">
    <property type="entry name" value="CO dehydrogenase ISP C-domain like"/>
    <property type="match status" value="1"/>
</dbReference>
<dbReference type="InterPro" id="IPR036884">
    <property type="entry name" value="2Fe-2S-bd_dom_sf"/>
</dbReference>
<dbReference type="CDD" id="cd00207">
    <property type="entry name" value="fer2"/>
    <property type="match status" value="1"/>
</dbReference>
<accession>A0A7C9R9J3</accession>
<dbReference type="Pfam" id="PF01799">
    <property type="entry name" value="Fer2_2"/>
    <property type="match status" value="1"/>
</dbReference>
<dbReference type="InterPro" id="IPR006058">
    <property type="entry name" value="2Fe2S_fd_BS"/>
</dbReference>
<comment type="caution">
    <text evidence="7">The sequence shown here is derived from an EMBL/GenBank/DDBJ whole genome shotgun (WGS) entry which is preliminary data.</text>
</comment>
<evidence type="ECO:0000256" key="1">
    <source>
        <dbReference type="ARBA" id="ARBA00022714"/>
    </source>
</evidence>
<keyword evidence="8" id="KW-1185">Reference proteome</keyword>
<dbReference type="GO" id="GO:0016491">
    <property type="term" value="F:oxidoreductase activity"/>
    <property type="evidence" value="ECO:0007669"/>
    <property type="project" value="UniProtKB-KW"/>
</dbReference>
<keyword evidence="3" id="KW-0560">Oxidoreductase</keyword>
<dbReference type="PROSITE" id="PS00197">
    <property type="entry name" value="2FE2S_FER_1"/>
    <property type="match status" value="1"/>
</dbReference>
<evidence type="ECO:0000259" key="6">
    <source>
        <dbReference type="PROSITE" id="PS51085"/>
    </source>
</evidence>
<dbReference type="InterPro" id="IPR036010">
    <property type="entry name" value="2Fe-2S_ferredoxin-like_sf"/>
</dbReference>
<organism evidence="7 8">
    <name type="scientific">Mesorhizobium zhangyense</name>
    <dbReference type="NCBI Taxonomy" id="1776730"/>
    <lineage>
        <taxon>Bacteria</taxon>
        <taxon>Pseudomonadati</taxon>
        <taxon>Pseudomonadota</taxon>
        <taxon>Alphaproteobacteria</taxon>
        <taxon>Hyphomicrobiales</taxon>
        <taxon>Phyllobacteriaceae</taxon>
        <taxon>Mesorhizobium</taxon>
    </lineage>
</organism>
<name>A0A7C9R9J3_9HYPH</name>
<sequence>MKHSVVSLTINGAERQMLVAPGSTLIDVLRESQGLTGTRRGCEQGACGTCTVLVDGKTAMSCMLPVETIEGAHVETIEGLTPPQGLHPIQEAFLQGFATQCGFCTSGMIMVAAALLAKNPNPSREDVVRAISGNICRCTGYEAIIDAILDAAVRIRSAAHAEAA</sequence>